<keyword evidence="1" id="KW-0472">Membrane</keyword>
<dbReference type="RefSeq" id="XP_068360576.1">
    <property type="nucleotide sequence ID" value="XM_068503691.1"/>
</dbReference>
<keyword evidence="3" id="KW-1185">Reference proteome</keyword>
<accession>A0A1J4K973</accession>
<dbReference type="InterPro" id="IPR010446">
    <property type="entry name" value="GalNAc_Trfase_b"/>
</dbReference>
<dbReference type="Pfam" id="PF06306">
    <property type="entry name" value="CgtA"/>
    <property type="match status" value="1"/>
</dbReference>
<dbReference type="AlphaFoldDB" id="A0A1J4K973"/>
<feature type="transmembrane region" description="Helical" evidence="1">
    <location>
        <begin position="364"/>
        <end position="385"/>
    </location>
</feature>
<keyword evidence="1" id="KW-0812">Transmembrane</keyword>
<dbReference type="EMBL" id="MLAK01000696">
    <property type="protein sequence ID" value="OHT07440.1"/>
    <property type="molecule type" value="Genomic_DNA"/>
</dbReference>
<comment type="caution">
    <text evidence="2">The sequence shown here is derived from an EMBL/GenBank/DDBJ whole genome shotgun (WGS) entry which is preliminary data.</text>
</comment>
<gene>
    <name evidence="2" type="ORF">TRFO_24331</name>
</gene>
<dbReference type="VEuPathDB" id="TrichDB:TRFO_24331"/>
<protein>
    <submittedName>
        <fullName evidence="2">Uncharacterized protein</fullName>
    </submittedName>
</protein>
<dbReference type="Proteomes" id="UP000179807">
    <property type="component" value="Unassembled WGS sequence"/>
</dbReference>
<evidence type="ECO:0000313" key="2">
    <source>
        <dbReference type="EMBL" id="OHT07440.1"/>
    </source>
</evidence>
<proteinExistence type="predicted"/>
<reference evidence="2" key="1">
    <citation type="submission" date="2016-10" db="EMBL/GenBank/DDBJ databases">
        <authorList>
            <person name="Benchimol M."/>
            <person name="Almeida L.G."/>
            <person name="Vasconcelos A.T."/>
            <person name="Perreira-Neves A."/>
            <person name="Rosa I.A."/>
            <person name="Tasca T."/>
            <person name="Bogo M.R."/>
            <person name="de Souza W."/>
        </authorList>
    </citation>
    <scope>NUCLEOTIDE SEQUENCE [LARGE SCALE GENOMIC DNA]</scope>
    <source>
        <strain evidence="2">K</strain>
    </source>
</reference>
<evidence type="ECO:0000256" key="1">
    <source>
        <dbReference type="SAM" id="Phobius"/>
    </source>
</evidence>
<dbReference type="GeneID" id="94838395"/>
<name>A0A1J4K973_9EUKA</name>
<keyword evidence="1" id="KW-1133">Transmembrane helix</keyword>
<evidence type="ECO:0000313" key="3">
    <source>
        <dbReference type="Proteomes" id="UP000179807"/>
    </source>
</evidence>
<organism evidence="2 3">
    <name type="scientific">Tritrichomonas foetus</name>
    <dbReference type="NCBI Taxonomy" id="1144522"/>
    <lineage>
        <taxon>Eukaryota</taxon>
        <taxon>Metamonada</taxon>
        <taxon>Parabasalia</taxon>
        <taxon>Tritrichomonadida</taxon>
        <taxon>Tritrichomonadidae</taxon>
        <taxon>Tritrichomonas</taxon>
    </lineage>
</organism>
<sequence length="398" mass="46705">MSQVLPSNFSLKKVAPVSNSSLRVSIGPNKSKIISTSKNNSHWSSESCEQPGHHYHQKHTGSLFWWIYIPFFIFSLTRRENAFTIKDFFFVFEKLAPYGFMRIRSEQDTLRPFFSSIEGAIFRGVIVYIESTDDTEKILFDFVKTHPYFSIYKYPYIVKRKNITILEERLDYFYNFALSKIPKNAWFIKLDADNIYSSESLLKVMSIPKNDNELICLPYLNMYCNITTKTPFFLYHDGIVKNVCDHWLLKNVGCYFEIGNKADNSSAELLITRRGIKKIRGNVQALHFPFQKSRRASLLKKERLSNMYIENEESPIIDKCKCDKSLCNYNKFYQACNDISKQMDESYNKNLELQNNHLIILDKAIQITTSFLVIFLLGFIIYLFVKNIVFHYVRAKLK</sequence>